<dbReference type="OrthoDB" id="8457630at2759"/>
<reference evidence="5" key="2">
    <citation type="submission" date="2020-02" db="EMBL/GenBank/DDBJ databases">
        <title>Esox lucius (northern pike) genome, fEsoLuc1, primary haplotype.</title>
        <authorList>
            <person name="Myers G."/>
            <person name="Karagic N."/>
            <person name="Meyer A."/>
            <person name="Pippel M."/>
            <person name="Reichard M."/>
            <person name="Winkler S."/>
            <person name="Tracey A."/>
            <person name="Sims Y."/>
            <person name="Howe K."/>
            <person name="Rhie A."/>
            <person name="Formenti G."/>
            <person name="Durbin R."/>
            <person name="Fedrigo O."/>
            <person name="Jarvis E.D."/>
        </authorList>
    </citation>
    <scope>NUCLEOTIDE SEQUENCE [LARGE SCALE GENOMIC DNA]</scope>
</reference>
<reference evidence="5" key="4">
    <citation type="submission" date="2025-09" db="UniProtKB">
        <authorList>
            <consortium name="Ensembl"/>
        </authorList>
    </citation>
    <scope>IDENTIFICATION</scope>
</reference>
<evidence type="ECO:0000256" key="1">
    <source>
        <dbReference type="ARBA" id="ARBA00022514"/>
    </source>
</evidence>
<keyword evidence="3" id="KW-0732">Signal</keyword>
<feature type="compositionally biased region" description="Polar residues" evidence="2">
    <location>
        <begin position="235"/>
        <end position="245"/>
    </location>
</feature>
<evidence type="ECO:0000313" key="5">
    <source>
        <dbReference type="Ensembl" id="ENSELUP00000033530.2"/>
    </source>
</evidence>
<feature type="chain" id="PRO_5027976601" description="Chemokine interleukin-8-like domain-containing protein" evidence="3">
    <location>
        <begin position="19"/>
        <end position="245"/>
    </location>
</feature>
<proteinExistence type="predicted"/>
<dbReference type="Proteomes" id="UP000265140">
    <property type="component" value="Chromosome 21"/>
</dbReference>
<dbReference type="AlphaFoldDB" id="A0A3P8ZXC7"/>
<dbReference type="InterPro" id="IPR001811">
    <property type="entry name" value="Chemokine_IL8-like_dom"/>
</dbReference>
<dbReference type="Ensembl" id="ENSELUT00000000468.3">
    <property type="protein sequence ID" value="ENSELUP00000033530.2"/>
    <property type="gene ID" value="ENSELUG00000011799.3"/>
</dbReference>
<name>A0A3P8ZXC7_ESOLU</name>
<dbReference type="GO" id="GO:0006955">
    <property type="term" value="P:immune response"/>
    <property type="evidence" value="ECO:0007669"/>
    <property type="project" value="InterPro"/>
</dbReference>
<dbReference type="InterPro" id="IPR036048">
    <property type="entry name" value="Interleukin_8-like_sf"/>
</dbReference>
<reference evidence="6" key="1">
    <citation type="journal article" date="2014" name="PLoS ONE">
        <title>The genome and linkage map of the northern pike (Esox lucius): conserved synteny revealed between the salmonid sister group and the Neoteleostei.</title>
        <authorList>
            <person name="Rondeau E.B."/>
            <person name="Minkley D.R."/>
            <person name="Leong J.S."/>
            <person name="Messmer A.M."/>
            <person name="Jantzen J.R."/>
            <person name="von Schalburg K.R."/>
            <person name="Lemon C."/>
            <person name="Bird N.H."/>
            <person name="Koop B.F."/>
        </authorList>
    </citation>
    <scope>NUCLEOTIDE SEQUENCE</scope>
</reference>
<dbReference type="GO" id="GO:0005615">
    <property type="term" value="C:extracellular space"/>
    <property type="evidence" value="ECO:0007669"/>
    <property type="project" value="UniProtKB-KW"/>
</dbReference>
<keyword evidence="6" id="KW-1185">Reference proteome</keyword>
<reference evidence="5" key="3">
    <citation type="submission" date="2025-08" db="UniProtKB">
        <authorList>
            <consortium name="Ensembl"/>
        </authorList>
    </citation>
    <scope>IDENTIFICATION</scope>
</reference>
<dbReference type="Gene3D" id="2.40.50.40">
    <property type="match status" value="1"/>
</dbReference>
<dbReference type="Pfam" id="PF00048">
    <property type="entry name" value="IL8"/>
    <property type="match status" value="1"/>
</dbReference>
<feature type="compositionally biased region" description="Low complexity" evidence="2">
    <location>
        <begin position="191"/>
        <end position="228"/>
    </location>
</feature>
<feature type="region of interest" description="Disordered" evidence="2">
    <location>
        <begin position="191"/>
        <end position="245"/>
    </location>
</feature>
<dbReference type="GeneTree" id="ENSGT00990000206793"/>
<feature type="signal peptide" evidence="3">
    <location>
        <begin position="1"/>
        <end position="18"/>
    </location>
</feature>
<evidence type="ECO:0000259" key="4">
    <source>
        <dbReference type="Pfam" id="PF00048"/>
    </source>
</evidence>
<organism evidence="5 6">
    <name type="scientific">Esox lucius</name>
    <name type="common">Northern pike</name>
    <dbReference type="NCBI Taxonomy" id="8010"/>
    <lineage>
        <taxon>Eukaryota</taxon>
        <taxon>Metazoa</taxon>
        <taxon>Chordata</taxon>
        <taxon>Craniata</taxon>
        <taxon>Vertebrata</taxon>
        <taxon>Euteleostomi</taxon>
        <taxon>Actinopterygii</taxon>
        <taxon>Neopterygii</taxon>
        <taxon>Teleostei</taxon>
        <taxon>Protacanthopterygii</taxon>
        <taxon>Esociformes</taxon>
        <taxon>Esocidae</taxon>
        <taxon>Esox</taxon>
    </lineage>
</organism>
<dbReference type="GO" id="GO:0008009">
    <property type="term" value="F:chemokine activity"/>
    <property type="evidence" value="ECO:0007669"/>
    <property type="project" value="InterPro"/>
</dbReference>
<gene>
    <name evidence="5" type="primary">TEX2</name>
</gene>
<keyword evidence="1" id="KW-0202">Cytokine</keyword>
<accession>A0A3P8ZXC7</accession>
<evidence type="ECO:0000313" key="6">
    <source>
        <dbReference type="Proteomes" id="UP000265140"/>
    </source>
</evidence>
<feature type="region of interest" description="Disordered" evidence="2">
    <location>
        <begin position="116"/>
        <end position="170"/>
    </location>
</feature>
<sequence>MVTCGALLKIWTAAVVMAALCGTGTDGEKLVSCCREVSTAEVKGPITGYWLQRFQAPCVKAVIFETEKGLICSYHRLPWVRRKIKEFDMRRISKSPSFSSTKSITSTFMPSTTLHPSPTFLSSSPPSLSSSPPSLSSSPPSLSSSPPSLSSSPPSLSSSPPSLSSSPPLSSPPSVISSVLSLLSSLFPAPRSSHTVLSSRPPLSSSPSYLLSTLLPATSSPQSLSSSPDVDSTKDAPTQPSPSSQ</sequence>
<evidence type="ECO:0000256" key="3">
    <source>
        <dbReference type="SAM" id="SignalP"/>
    </source>
</evidence>
<dbReference type="SUPFAM" id="SSF54117">
    <property type="entry name" value="Interleukin 8-like chemokines"/>
    <property type="match status" value="1"/>
</dbReference>
<evidence type="ECO:0000256" key="2">
    <source>
        <dbReference type="SAM" id="MobiDB-lite"/>
    </source>
</evidence>
<protein>
    <recommendedName>
        <fullName evidence="4">Chemokine interleukin-8-like domain-containing protein</fullName>
    </recommendedName>
</protein>
<dbReference type="Bgee" id="ENSELUG00000011799">
    <property type="expression patterns" value="Expressed in spleen and 12 other cell types or tissues"/>
</dbReference>
<feature type="domain" description="Chemokine interleukin-8-like" evidence="4">
    <location>
        <begin position="32"/>
        <end position="86"/>
    </location>
</feature>